<dbReference type="PANTHER" id="PTHR30538:SF0">
    <property type="entry name" value="L-LYSINE 2,3-AMINOMUTASE AQ_1632-RELATED"/>
    <property type="match status" value="1"/>
</dbReference>
<evidence type="ECO:0000313" key="3">
    <source>
        <dbReference type="EMBL" id="GAB95359.1"/>
    </source>
</evidence>
<dbReference type="InterPro" id="IPR013785">
    <property type="entry name" value="Aldolase_TIM"/>
</dbReference>
<feature type="region of interest" description="Disordered" evidence="2">
    <location>
        <begin position="1"/>
        <end position="20"/>
    </location>
</feature>
<keyword evidence="1" id="KW-0004">4Fe-4S</keyword>
<sequence>MASVTTIGVPTQRRNGHRSETNVTELDGTELSSAELPGIELNGTALNGTALNGTERAAPRSPAYNYAFTELVEPDWRRLPGWRDVNSADWRSAQWQRAHCVKNAAQLRAVMGDLLPEFVYADLARDQAQYSSMQMLLTPQIVNTMVPHEAPDADSFYADPVRRYMLPLASDRAAQWSSHPLASRDSLHEHEMWQVEGLTHRYPTKVLAELTSTCPQYCGHCTRMDLVGTWTPQVTKLRFIGKPVDRYAAMMEYLQATPGVRDVVVSGGDVANVPWPTLEHFVDRLLTIDSIRDIRLASKGLVGLPQHWLQPAVVAGMERLARTARERGVQIAIHTHTNSAQSVTPLVAEAARTMLHTGIRDVRNQGVLLAGVNDTQEQLLDLCFALLDGAGIMPYYFYLCDMIPHAEHWRLPVSKAQDLQLSIMGFLPGFATPRIVCDVPYLGKQWVHQLVDYDRERGITSWQKRYLTSIEADNGAERTYRYFDPVQSLPESGQGWWRTQSADPTGAVLESLTS</sequence>
<keyword evidence="1" id="KW-0408">Iron</keyword>
<feature type="compositionally biased region" description="Polar residues" evidence="2">
    <location>
        <begin position="1"/>
        <end position="13"/>
    </location>
</feature>
<keyword evidence="1" id="KW-0411">Iron-sulfur</keyword>
<proteinExistence type="predicted"/>
<evidence type="ECO:0000256" key="1">
    <source>
        <dbReference type="ARBA" id="ARBA00022485"/>
    </source>
</evidence>
<dbReference type="RefSeq" id="WP_006591891.1">
    <property type="nucleotide sequence ID" value="NZ_BAHD01000019.1"/>
</dbReference>
<dbReference type="STRING" id="1184609.KILIM_019_00110"/>
<dbReference type="AlphaFoldDB" id="K6X980"/>
<keyword evidence="1" id="KW-0479">Metal-binding</keyword>
<organism evidence="3 4">
    <name type="scientific">Kineosphaera limosa NBRC 100340</name>
    <dbReference type="NCBI Taxonomy" id="1184609"/>
    <lineage>
        <taxon>Bacteria</taxon>
        <taxon>Bacillati</taxon>
        <taxon>Actinomycetota</taxon>
        <taxon>Actinomycetes</taxon>
        <taxon>Micrococcales</taxon>
        <taxon>Dermatophilaceae</taxon>
        <taxon>Kineosphaera</taxon>
    </lineage>
</organism>
<protein>
    <submittedName>
        <fullName evidence="3">Putative L-lysine 2,3-aminomutase</fullName>
    </submittedName>
</protein>
<dbReference type="Gene3D" id="3.20.20.70">
    <property type="entry name" value="Aldolase class I"/>
    <property type="match status" value="1"/>
</dbReference>
<dbReference type="eggNOG" id="COG1509">
    <property type="taxonomic scope" value="Bacteria"/>
</dbReference>
<evidence type="ECO:0000256" key="2">
    <source>
        <dbReference type="SAM" id="MobiDB-lite"/>
    </source>
</evidence>
<keyword evidence="4" id="KW-1185">Reference proteome</keyword>
<dbReference type="GO" id="GO:0051539">
    <property type="term" value="F:4 iron, 4 sulfur cluster binding"/>
    <property type="evidence" value="ECO:0007669"/>
    <property type="project" value="UniProtKB-KW"/>
</dbReference>
<dbReference type="SUPFAM" id="SSF102114">
    <property type="entry name" value="Radical SAM enzymes"/>
    <property type="match status" value="1"/>
</dbReference>
<dbReference type="PANTHER" id="PTHR30538">
    <property type="entry name" value="LYSINE 2,3-AMINOMUTASE-RELATED"/>
    <property type="match status" value="1"/>
</dbReference>
<dbReference type="InterPro" id="IPR058240">
    <property type="entry name" value="rSAM_sf"/>
</dbReference>
<reference evidence="3 4" key="1">
    <citation type="submission" date="2012-08" db="EMBL/GenBank/DDBJ databases">
        <title>Whole genome shotgun sequence of Kineosphaera limosa NBRC 100340.</title>
        <authorList>
            <person name="Yoshida I."/>
            <person name="Isaki S."/>
            <person name="Hosoyama A."/>
            <person name="Tsuchikane K."/>
            <person name="Katsumata H."/>
            <person name="Ando Y."/>
            <person name="Ohji S."/>
            <person name="Hamada M."/>
            <person name="Tamura T."/>
            <person name="Yamazoe A."/>
            <person name="Yamazaki S."/>
            <person name="Fujita N."/>
        </authorList>
    </citation>
    <scope>NUCLEOTIDE SEQUENCE [LARGE SCALE GENOMIC DNA]</scope>
    <source>
        <strain evidence="3 4">NBRC 100340</strain>
    </source>
</reference>
<dbReference type="Proteomes" id="UP000008366">
    <property type="component" value="Unassembled WGS sequence"/>
</dbReference>
<dbReference type="EMBL" id="BAHD01000019">
    <property type="protein sequence ID" value="GAB95359.1"/>
    <property type="molecule type" value="Genomic_DNA"/>
</dbReference>
<gene>
    <name evidence="3" type="ORF">KILIM_019_00110</name>
</gene>
<comment type="caution">
    <text evidence="3">The sequence shown here is derived from an EMBL/GenBank/DDBJ whole genome shotgun (WGS) entry which is preliminary data.</text>
</comment>
<accession>K6X980</accession>
<dbReference type="InterPro" id="IPR003739">
    <property type="entry name" value="Lys_aminomutase/Glu_NH3_mut"/>
</dbReference>
<name>K6X980_9MICO</name>
<evidence type="ECO:0000313" key="4">
    <source>
        <dbReference type="Proteomes" id="UP000008366"/>
    </source>
</evidence>